<dbReference type="PANTHER" id="PTHR11711">
    <property type="entry name" value="ADP RIBOSYLATION FACTOR-RELATED"/>
    <property type="match status" value="1"/>
</dbReference>
<dbReference type="FunFam" id="3.40.50.300:FF:003500">
    <property type="entry name" value="ADP-ribosylation factor 1"/>
    <property type="match status" value="1"/>
</dbReference>
<keyword evidence="6" id="KW-0931">ER-Golgi transport</keyword>
<proteinExistence type="inferred from homology"/>
<evidence type="ECO:0000256" key="3">
    <source>
        <dbReference type="ARBA" id="ARBA00022448"/>
    </source>
</evidence>
<evidence type="ECO:0008006" key="14">
    <source>
        <dbReference type="Google" id="ProtNLM"/>
    </source>
</evidence>
<dbReference type="SUPFAM" id="SSF52540">
    <property type="entry name" value="P-loop containing nucleoside triphosphate hydrolases"/>
    <property type="match status" value="1"/>
</dbReference>
<keyword evidence="3" id="KW-0813">Transport</keyword>
<dbReference type="PROSITE" id="PS51417">
    <property type="entry name" value="ARF"/>
    <property type="match status" value="1"/>
</dbReference>
<keyword evidence="8" id="KW-0333">Golgi apparatus</keyword>
<dbReference type="InterPro" id="IPR024156">
    <property type="entry name" value="Small_GTPase_ARF"/>
</dbReference>
<evidence type="ECO:0000256" key="6">
    <source>
        <dbReference type="ARBA" id="ARBA00022892"/>
    </source>
</evidence>
<gene>
    <name evidence="12" type="ORF">GIB67_018644</name>
</gene>
<dbReference type="InterPro" id="IPR006689">
    <property type="entry name" value="Small_GTPase_ARF/SAR"/>
</dbReference>
<dbReference type="EMBL" id="JACGCM010001805">
    <property type="protein sequence ID" value="KAF6149066.1"/>
    <property type="molecule type" value="Genomic_DNA"/>
</dbReference>
<dbReference type="GO" id="GO:0016004">
    <property type="term" value="F:phospholipase activator activity"/>
    <property type="evidence" value="ECO:0007669"/>
    <property type="project" value="UniProtKB-ARBA"/>
</dbReference>
<dbReference type="OrthoDB" id="2011769at2759"/>
<evidence type="ECO:0000256" key="5">
    <source>
        <dbReference type="ARBA" id="ARBA00022741"/>
    </source>
</evidence>
<dbReference type="GO" id="GO:0016192">
    <property type="term" value="P:vesicle-mediated transport"/>
    <property type="evidence" value="ECO:0007669"/>
    <property type="project" value="UniProtKB-KW"/>
</dbReference>
<dbReference type="SMART" id="SM00178">
    <property type="entry name" value="SAR"/>
    <property type="match status" value="1"/>
</dbReference>
<name>A0A7J7M2J2_9MAGN</name>
<dbReference type="PRINTS" id="PR00328">
    <property type="entry name" value="SAR1GTPBP"/>
</dbReference>
<organism evidence="12 13">
    <name type="scientific">Kingdonia uniflora</name>
    <dbReference type="NCBI Taxonomy" id="39325"/>
    <lineage>
        <taxon>Eukaryota</taxon>
        <taxon>Viridiplantae</taxon>
        <taxon>Streptophyta</taxon>
        <taxon>Embryophyta</taxon>
        <taxon>Tracheophyta</taxon>
        <taxon>Spermatophyta</taxon>
        <taxon>Magnoliopsida</taxon>
        <taxon>Ranunculales</taxon>
        <taxon>Circaeasteraceae</taxon>
        <taxon>Kingdonia</taxon>
    </lineage>
</organism>
<dbReference type="Proteomes" id="UP000541444">
    <property type="component" value="Unassembled WGS sequence"/>
</dbReference>
<comment type="caution">
    <text evidence="12">The sequence shown here is derived from an EMBL/GenBank/DDBJ whole genome shotgun (WGS) entry which is preliminary data.</text>
</comment>
<evidence type="ECO:0000256" key="7">
    <source>
        <dbReference type="ARBA" id="ARBA00022927"/>
    </source>
</evidence>
<dbReference type="GO" id="GO:0015031">
    <property type="term" value="P:protein transport"/>
    <property type="evidence" value="ECO:0007669"/>
    <property type="project" value="UniProtKB-KW"/>
</dbReference>
<evidence type="ECO:0000313" key="13">
    <source>
        <dbReference type="Proteomes" id="UP000541444"/>
    </source>
</evidence>
<dbReference type="InterPro" id="IPR027417">
    <property type="entry name" value="P-loop_NTPase"/>
</dbReference>
<evidence type="ECO:0000256" key="10">
    <source>
        <dbReference type="ARBA" id="ARBA00023288"/>
    </source>
</evidence>
<dbReference type="Pfam" id="PF00025">
    <property type="entry name" value="Arf"/>
    <property type="match status" value="1"/>
</dbReference>
<reference evidence="12 13" key="1">
    <citation type="journal article" date="2020" name="IScience">
        <title>Genome Sequencing of the Endangered Kingdonia uniflora (Circaeasteraceae, Ranunculales) Reveals Potential Mechanisms of Evolutionary Specialization.</title>
        <authorList>
            <person name="Sun Y."/>
            <person name="Deng T."/>
            <person name="Zhang A."/>
            <person name="Moore M.J."/>
            <person name="Landis J.B."/>
            <person name="Lin N."/>
            <person name="Zhang H."/>
            <person name="Zhang X."/>
            <person name="Huang J."/>
            <person name="Zhang X."/>
            <person name="Sun H."/>
            <person name="Wang H."/>
        </authorList>
    </citation>
    <scope>NUCLEOTIDE SEQUENCE [LARGE SCALE GENOMIC DNA]</scope>
    <source>
        <strain evidence="12">TB1705</strain>
        <tissue evidence="12">Leaf</tissue>
    </source>
</reference>
<comment type="similarity">
    <text evidence="2">Belongs to the small GTPase superfamily. Arf family.</text>
</comment>
<dbReference type="GO" id="GO:0003924">
    <property type="term" value="F:GTPase activity"/>
    <property type="evidence" value="ECO:0007669"/>
    <property type="project" value="InterPro"/>
</dbReference>
<evidence type="ECO:0000256" key="1">
    <source>
        <dbReference type="ARBA" id="ARBA00004555"/>
    </source>
</evidence>
<evidence type="ECO:0000256" key="8">
    <source>
        <dbReference type="ARBA" id="ARBA00023034"/>
    </source>
</evidence>
<dbReference type="Gene3D" id="3.40.50.300">
    <property type="entry name" value="P-loop containing nucleotide triphosphate hydrolases"/>
    <property type="match status" value="1"/>
</dbReference>
<evidence type="ECO:0000256" key="9">
    <source>
        <dbReference type="ARBA" id="ARBA00023134"/>
    </source>
</evidence>
<keyword evidence="7" id="KW-0653">Protein transport</keyword>
<evidence type="ECO:0000256" key="11">
    <source>
        <dbReference type="PIRSR" id="PIRSR606689-1"/>
    </source>
</evidence>
<keyword evidence="10" id="KW-0449">Lipoprotein</keyword>
<dbReference type="SMART" id="SM00177">
    <property type="entry name" value="ARF"/>
    <property type="match status" value="1"/>
</dbReference>
<comment type="subcellular location">
    <subcellularLocation>
        <location evidence="1">Golgi apparatus</location>
    </subcellularLocation>
</comment>
<keyword evidence="13" id="KW-1185">Reference proteome</keyword>
<keyword evidence="4" id="KW-0519">Myristate</keyword>
<evidence type="ECO:0000256" key="2">
    <source>
        <dbReference type="ARBA" id="ARBA00010290"/>
    </source>
</evidence>
<evidence type="ECO:0000256" key="4">
    <source>
        <dbReference type="ARBA" id="ARBA00022707"/>
    </source>
</evidence>
<feature type="binding site" evidence="11">
    <location>
        <position position="78"/>
    </location>
    <ligand>
        <name>GTP</name>
        <dbReference type="ChEBI" id="CHEBI:37565"/>
    </ligand>
</feature>
<dbReference type="GO" id="GO:0005794">
    <property type="term" value="C:Golgi apparatus"/>
    <property type="evidence" value="ECO:0007669"/>
    <property type="project" value="UniProtKB-SubCell"/>
</dbReference>
<keyword evidence="5 11" id="KW-0547">Nucleotide-binding</keyword>
<dbReference type="GO" id="GO:0005525">
    <property type="term" value="F:GTP binding"/>
    <property type="evidence" value="ECO:0007669"/>
    <property type="project" value="UniProtKB-KW"/>
</dbReference>
<sequence>MEKIYVRIDQKMDAIFALLRALTSSDGDGRFADAIEEEPVRGDELLNIGGDRSKEIDKILINGVVKTVPKVVGVGFHGLDSAKPYWRCYFPNTQAIIYVVDSSDTDRLVIAKEEFHAILEEEELKGAVVLIFANKQDLPGALDDAAVTEALELHKIKSRQWSIFKTSAIKGEGLFEGLDWLSNTLKSGG</sequence>
<accession>A0A7J7M2J2</accession>
<protein>
    <recommendedName>
        <fullName evidence="14">ADP-ribosylation factor 1</fullName>
    </recommendedName>
</protein>
<keyword evidence="9 11" id="KW-0342">GTP-binding</keyword>
<feature type="binding site" evidence="11">
    <location>
        <begin position="134"/>
        <end position="137"/>
    </location>
    <ligand>
        <name>GTP</name>
        <dbReference type="ChEBI" id="CHEBI:37565"/>
    </ligand>
</feature>
<dbReference type="AlphaFoldDB" id="A0A7J7M2J2"/>
<evidence type="ECO:0000313" key="12">
    <source>
        <dbReference type="EMBL" id="KAF6149066.1"/>
    </source>
</evidence>